<evidence type="ECO:0000313" key="1">
    <source>
        <dbReference type="EMBL" id="EDM02321.1"/>
    </source>
</evidence>
<evidence type="ECO:0000313" key="2">
    <source>
        <dbReference type="Proteomes" id="UP000234681"/>
    </source>
</evidence>
<dbReference type="AlphaFoldDB" id="A6HTV7"/>
<gene>
    <name evidence="1" type="ORF">rCG_37142</name>
</gene>
<proteinExistence type="predicted"/>
<accession>A6HTV7</accession>
<dbReference type="Proteomes" id="UP000234681">
    <property type="component" value="Chromosome 15"/>
</dbReference>
<organism evidence="1 2">
    <name type="scientific">Rattus norvegicus</name>
    <name type="common">Rat</name>
    <dbReference type="NCBI Taxonomy" id="10116"/>
    <lineage>
        <taxon>Eukaryota</taxon>
        <taxon>Metazoa</taxon>
        <taxon>Chordata</taxon>
        <taxon>Craniata</taxon>
        <taxon>Vertebrata</taxon>
        <taxon>Euteleostomi</taxon>
        <taxon>Mammalia</taxon>
        <taxon>Eutheria</taxon>
        <taxon>Euarchontoglires</taxon>
        <taxon>Glires</taxon>
        <taxon>Rodentia</taxon>
        <taxon>Myomorpha</taxon>
        <taxon>Muroidea</taxon>
        <taxon>Muridae</taxon>
        <taxon>Murinae</taxon>
        <taxon>Rattus</taxon>
    </lineage>
</organism>
<name>A6HTV7_RAT</name>
<protein>
    <submittedName>
        <fullName evidence="1">RCG37142, isoform CRA_c</fullName>
    </submittedName>
</protein>
<sequence length="55" mass="6277">MNEVILLQSLGKKYKNFLKCKMLSTVTRHSLEVFLQVASAFDSGEGEHSVRPRRP</sequence>
<reference evidence="1 2" key="1">
    <citation type="submission" date="2005-07" db="EMBL/GenBank/DDBJ databases">
        <authorList>
            <person name="Mural R.J."/>
            <person name="Li P.W."/>
            <person name="Adams M.D."/>
            <person name="Amanatides P.G."/>
            <person name="Baden-Tillson H."/>
            <person name="Barnstead M."/>
            <person name="Chin S.H."/>
            <person name="Dew I."/>
            <person name="Evans C.A."/>
            <person name="Ferriera S."/>
            <person name="Flanigan M."/>
            <person name="Fosler C."/>
            <person name="Glodek A."/>
            <person name="Gu Z."/>
            <person name="Holt R.A."/>
            <person name="Jennings D."/>
            <person name="Kraft C.L."/>
            <person name="Lu F."/>
            <person name="Nguyen T."/>
            <person name="Nusskern D.R."/>
            <person name="Pfannkoch C.M."/>
            <person name="Sitter C."/>
            <person name="Sutton G.G."/>
            <person name="Venter J.C."/>
            <person name="Wang Z."/>
            <person name="Woodage T."/>
            <person name="Zheng X.H."/>
            <person name="Zhong F."/>
        </authorList>
    </citation>
    <scope>NUCLEOTIDE SEQUENCE [LARGE SCALE GENOMIC DNA]</scope>
    <source>
        <strain>BN</strain>
        <strain evidence="2">Sprague-Dawley</strain>
    </source>
</reference>
<dbReference type="EMBL" id="CH473951">
    <property type="protein sequence ID" value="EDM02321.1"/>
    <property type="molecule type" value="Genomic_DNA"/>
</dbReference>